<dbReference type="EMBL" id="JBHUEJ010000037">
    <property type="protein sequence ID" value="MFD1712267.1"/>
    <property type="molecule type" value="Genomic_DNA"/>
</dbReference>
<dbReference type="Proteomes" id="UP001597304">
    <property type="component" value="Unassembled WGS sequence"/>
</dbReference>
<reference evidence="3" key="1">
    <citation type="journal article" date="2019" name="Int. J. Syst. Evol. Microbiol.">
        <title>The Global Catalogue of Microorganisms (GCM) 10K type strain sequencing project: providing services to taxonomists for standard genome sequencing and annotation.</title>
        <authorList>
            <consortium name="The Broad Institute Genomics Platform"/>
            <consortium name="The Broad Institute Genome Sequencing Center for Infectious Disease"/>
            <person name="Wu L."/>
            <person name="Ma J."/>
        </authorList>
    </citation>
    <scope>NUCLEOTIDE SEQUENCE [LARGE SCALE GENOMIC DNA]</scope>
    <source>
        <strain evidence="3">LMG 29247</strain>
    </source>
</reference>
<evidence type="ECO:0008006" key="4">
    <source>
        <dbReference type="Google" id="ProtNLM"/>
    </source>
</evidence>
<accession>A0ABW4KWQ4</accession>
<proteinExistence type="predicted"/>
<evidence type="ECO:0000313" key="2">
    <source>
        <dbReference type="EMBL" id="MFD1712267.1"/>
    </source>
</evidence>
<feature type="region of interest" description="Disordered" evidence="1">
    <location>
        <begin position="208"/>
        <end position="238"/>
    </location>
</feature>
<name>A0ABW4KWQ4_9BURK</name>
<gene>
    <name evidence="2" type="ORF">ACFSF0_16810</name>
</gene>
<comment type="caution">
    <text evidence="2">The sequence shown here is derived from an EMBL/GenBank/DDBJ whole genome shotgun (WGS) entry which is preliminary data.</text>
</comment>
<organism evidence="2 3">
    <name type="scientific">Ottowia flava</name>
    <dbReference type="NCBI Taxonomy" id="2675430"/>
    <lineage>
        <taxon>Bacteria</taxon>
        <taxon>Pseudomonadati</taxon>
        <taxon>Pseudomonadota</taxon>
        <taxon>Betaproteobacteria</taxon>
        <taxon>Burkholderiales</taxon>
        <taxon>Comamonadaceae</taxon>
        <taxon>Ottowia</taxon>
    </lineage>
</organism>
<dbReference type="RefSeq" id="WP_147914265.1">
    <property type="nucleotide sequence ID" value="NZ_JBHUEJ010000037.1"/>
</dbReference>
<evidence type="ECO:0000256" key="1">
    <source>
        <dbReference type="SAM" id="MobiDB-lite"/>
    </source>
</evidence>
<sequence length="238" mass="25200">MILAKTERGRALLAERRALSPRERQLLVLADGRRSTAELERWLGFAVEPVMQRLVTEGYLERVRLGPGALPIAELPPAAPLAVPQPVAEPASPVVPLRDLAPAGAARGGSRRSLAASKMYVVSLMQMLRDADAASLAVSLHCAEAAEDLVDALVAALVFVHRRSGADYAARVASRLMEVMPMAHLPQLCDALEATGAAVFQEVSAVQRETSGRTPAPMGVHGEQAVATGKPPRQTAVA</sequence>
<evidence type="ECO:0000313" key="3">
    <source>
        <dbReference type="Proteomes" id="UP001597304"/>
    </source>
</evidence>
<keyword evidence="3" id="KW-1185">Reference proteome</keyword>
<protein>
    <recommendedName>
        <fullName evidence="4">MarR family transcriptional regulator</fullName>
    </recommendedName>
</protein>